<dbReference type="OrthoDB" id="3239511at2759"/>
<proteinExistence type="predicted"/>
<sequence>MHAIAGLRVIREDQIKYLEDCLPKYEKYCITISRKHNKNFNYPRHHNLIHLPGDLRAKGMTDNYSTRPGEGFQQEVQQAYDQTNFRNAEPQMLKIDENQEVIARIRMSVDRLDAQSSLEREELDSTDDGPLASPSETEAHWALGSPLSKCDPDRVEEANSQHPGFRRVTTRLTEFLSEVTDPEHRPTSPLRLTPYQCLYLNYRSLEDWREKRDILRCNPNFYGEPRFDCVVINTAPISFGRLQAIFVFRGK</sequence>
<name>A0A0C9V104_SPHS4</name>
<evidence type="ECO:0000256" key="1">
    <source>
        <dbReference type="SAM" id="MobiDB-lite"/>
    </source>
</evidence>
<feature type="region of interest" description="Disordered" evidence="1">
    <location>
        <begin position="116"/>
        <end position="163"/>
    </location>
</feature>
<feature type="compositionally biased region" description="Basic and acidic residues" evidence="1">
    <location>
        <begin position="150"/>
        <end position="159"/>
    </location>
</feature>
<evidence type="ECO:0000313" key="2">
    <source>
        <dbReference type="EMBL" id="KIJ31105.1"/>
    </source>
</evidence>
<dbReference type="EMBL" id="KN837248">
    <property type="protein sequence ID" value="KIJ31105.1"/>
    <property type="molecule type" value="Genomic_DNA"/>
</dbReference>
<dbReference type="HOGENOM" id="CLU_1107703_0_0_1"/>
<reference evidence="2 3" key="1">
    <citation type="submission" date="2014-06" db="EMBL/GenBank/DDBJ databases">
        <title>Evolutionary Origins and Diversification of the Mycorrhizal Mutualists.</title>
        <authorList>
            <consortium name="DOE Joint Genome Institute"/>
            <consortium name="Mycorrhizal Genomics Consortium"/>
            <person name="Kohler A."/>
            <person name="Kuo A."/>
            <person name="Nagy L.G."/>
            <person name="Floudas D."/>
            <person name="Copeland A."/>
            <person name="Barry K.W."/>
            <person name="Cichocki N."/>
            <person name="Veneault-Fourrey C."/>
            <person name="LaButti K."/>
            <person name="Lindquist E.A."/>
            <person name="Lipzen A."/>
            <person name="Lundell T."/>
            <person name="Morin E."/>
            <person name="Murat C."/>
            <person name="Riley R."/>
            <person name="Ohm R."/>
            <person name="Sun H."/>
            <person name="Tunlid A."/>
            <person name="Henrissat B."/>
            <person name="Grigoriev I.V."/>
            <person name="Hibbett D.S."/>
            <person name="Martin F."/>
        </authorList>
    </citation>
    <scope>NUCLEOTIDE SEQUENCE [LARGE SCALE GENOMIC DNA]</scope>
    <source>
        <strain evidence="2 3">SS14</strain>
    </source>
</reference>
<keyword evidence="3" id="KW-1185">Reference proteome</keyword>
<accession>A0A0C9V104</accession>
<organism evidence="2 3">
    <name type="scientific">Sphaerobolus stellatus (strain SS14)</name>
    <dbReference type="NCBI Taxonomy" id="990650"/>
    <lineage>
        <taxon>Eukaryota</taxon>
        <taxon>Fungi</taxon>
        <taxon>Dikarya</taxon>
        <taxon>Basidiomycota</taxon>
        <taxon>Agaricomycotina</taxon>
        <taxon>Agaricomycetes</taxon>
        <taxon>Phallomycetidae</taxon>
        <taxon>Geastrales</taxon>
        <taxon>Sphaerobolaceae</taxon>
        <taxon>Sphaerobolus</taxon>
    </lineage>
</organism>
<gene>
    <name evidence="2" type="ORF">M422DRAFT_267313</name>
</gene>
<dbReference type="Proteomes" id="UP000054279">
    <property type="component" value="Unassembled WGS sequence"/>
</dbReference>
<evidence type="ECO:0000313" key="3">
    <source>
        <dbReference type="Proteomes" id="UP000054279"/>
    </source>
</evidence>
<dbReference type="AlphaFoldDB" id="A0A0C9V104"/>
<protein>
    <submittedName>
        <fullName evidence="2">Uncharacterized protein</fullName>
    </submittedName>
</protein>